<keyword evidence="1" id="KW-0677">Repeat</keyword>
<dbReference type="Pfam" id="PF13857">
    <property type="entry name" value="Ank_5"/>
    <property type="match status" value="1"/>
</dbReference>
<dbReference type="Gene3D" id="1.25.40.20">
    <property type="entry name" value="Ankyrin repeat-containing domain"/>
    <property type="match status" value="1"/>
</dbReference>
<dbReference type="InterPro" id="IPR002110">
    <property type="entry name" value="Ankyrin_rpt"/>
</dbReference>
<protein>
    <submittedName>
        <fullName evidence="4">Uncharacterized protein</fullName>
    </submittedName>
</protein>
<sequence>MRLFSKSPATWTCRALDVLFQASPDLQNVLRIPLHNLASSAWKHQHNPMTNSLNILEWAAQEGYAAVIQGLQARPREHDFPCHAKNDALRLAAANGHLRHVDPLLGMGAELLPLPFIFPFAHYTPLQLAAKNGQLAMLEFLLVRGAAPGTLSRGYLTPLEYALNNNRTRVELETCLSIAANMGRLSTVQVLLEKGVGKNGTRVIDGRILRHAVSKGNVECTRVLYKHGAWFEPEALLQSAIIHGHEAMVQVLLERGASCPGRTAYCRALEFSQWSIFKLLLGSRVGAQH</sequence>
<evidence type="ECO:0000313" key="5">
    <source>
        <dbReference type="Proteomes" id="UP000184300"/>
    </source>
</evidence>
<dbReference type="PROSITE" id="PS50297">
    <property type="entry name" value="ANK_REP_REGION"/>
    <property type="match status" value="1"/>
</dbReference>
<dbReference type="EMBL" id="KV878898">
    <property type="protein sequence ID" value="OJJ84040.1"/>
    <property type="molecule type" value="Genomic_DNA"/>
</dbReference>
<organism evidence="4 5">
    <name type="scientific">Aspergillus glaucus CBS 516.65</name>
    <dbReference type="NCBI Taxonomy" id="1160497"/>
    <lineage>
        <taxon>Eukaryota</taxon>
        <taxon>Fungi</taxon>
        <taxon>Dikarya</taxon>
        <taxon>Ascomycota</taxon>
        <taxon>Pezizomycotina</taxon>
        <taxon>Eurotiomycetes</taxon>
        <taxon>Eurotiomycetidae</taxon>
        <taxon>Eurotiales</taxon>
        <taxon>Aspergillaceae</taxon>
        <taxon>Aspergillus</taxon>
        <taxon>Aspergillus subgen. Aspergillus</taxon>
    </lineage>
</organism>
<keyword evidence="2 3" id="KW-0040">ANK repeat</keyword>
<proteinExistence type="predicted"/>
<dbReference type="InterPro" id="IPR051165">
    <property type="entry name" value="Multifunctional_ANK_Repeat"/>
</dbReference>
<keyword evidence="5" id="KW-1185">Reference proteome</keyword>
<dbReference type="VEuPathDB" id="FungiDB:ASPGLDRAFT_375577"/>
<evidence type="ECO:0000256" key="1">
    <source>
        <dbReference type="ARBA" id="ARBA00022737"/>
    </source>
</evidence>
<gene>
    <name evidence="4" type="ORF">ASPGLDRAFT_375577</name>
</gene>
<name>A0A1L9VJI3_ASPGL</name>
<dbReference type="RefSeq" id="XP_022400738.1">
    <property type="nucleotide sequence ID" value="XM_022544840.1"/>
</dbReference>
<dbReference type="SUPFAM" id="SSF48403">
    <property type="entry name" value="Ankyrin repeat"/>
    <property type="match status" value="1"/>
</dbReference>
<dbReference type="STRING" id="1160497.A0A1L9VJI3"/>
<evidence type="ECO:0000256" key="2">
    <source>
        <dbReference type="ARBA" id="ARBA00023043"/>
    </source>
</evidence>
<dbReference type="PROSITE" id="PS50088">
    <property type="entry name" value="ANK_REPEAT"/>
    <property type="match status" value="1"/>
</dbReference>
<dbReference type="AlphaFoldDB" id="A0A1L9VJI3"/>
<dbReference type="Proteomes" id="UP000184300">
    <property type="component" value="Unassembled WGS sequence"/>
</dbReference>
<dbReference type="InterPro" id="IPR036770">
    <property type="entry name" value="Ankyrin_rpt-contain_sf"/>
</dbReference>
<dbReference type="GeneID" id="34461101"/>
<dbReference type="PANTHER" id="PTHR24123:SF33">
    <property type="entry name" value="PROTEIN HOS4"/>
    <property type="match status" value="1"/>
</dbReference>
<dbReference type="PANTHER" id="PTHR24123">
    <property type="entry name" value="ANKYRIN REPEAT-CONTAINING"/>
    <property type="match status" value="1"/>
</dbReference>
<evidence type="ECO:0000313" key="4">
    <source>
        <dbReference type="EMBL" id="OJJ84040.1"/>
    </source>
</evidence>
<dbReference type="OrthoDB" id="366390at2759"/>
<evidence type="ECO:0000256" key="3">
    <source>
        <dbReference type="PROSITE-ProRule" id="PRU00023"/>
    </source>
</evidence>
<reference evidence="5" key="1">
    <citation type="journal article" date="2017" name="Genome Biol.">
        <title>Comparative genomics reveals high biological diversity and specific adaptations in the industrially and medically important fungal genus Aspergillus.</title>
        <authorList>
            <person name="de Vries R.P."/>
            <person name="Riley R."/>
            <person name="Wiebenga A."/>
            <person name="Aguilar-Osorio G."/>
            <person name="Amillis S."/>
            <person name="Uchima C.A."/>
            <person name="Anderluh G."/>
            <person name="Asadollahi M."/>
            <person name="Askin M."/>
            <person name="Barry K."/>
            <person name="Battaglia E."/>
            <person name="Bayram O."/>
            <person name="Benocci T."/>
            <person name="Braus-Stromeyer S.A."/>
            <person name="Caldana C."/>
            <person name="Canovas D."/>
            <person name="Cerqueira G.C."/>
            <person name="Chen F."/>
            <person name="Chen W."/>
            <person name="Choi C."/>
            <person name="Clum A."/>
            <person name="Dos Santos R.A."/>
            <person name="Damasio A.R."/>
            <person name="Diallinas G."/>
            <person name="Emri T."/>
            <person name="Fekete E."/>
            <person name="Flipphi M."/>
            <person name="Freyberg S."/>
            <person name="Gallo A."/>
            <person name="Gournas C."/>
            <person name="Habgood R."/>
            <person name="Hainaut M."/>
            <person name="Harispe M.L."/>
            <person name="Henrissat B."/>
            <person name="Hilden K.S."/>
            <person name="Hope R."/>
            <person name="Hossain A."/>
            <person name="Karabika E."/>
            <person name="Karaffa L."/>
            <person name="Karanyi Z."/>
            <person name="Krasevec N."/>
            <person name="Kuo A."/>
            <person name="Kusch H."/>
            <person name="LaButti K."/>
            <person name="Lagendijk E.L."/>
            <person name="Lapidus A."/>
            <person name="Levasseur A."/>
            <person name="Lindquist E."/>
            <person name="Lipzen A."/>
            <person name="Logrieco A.F."/>
            <person name="MacCabe A."/>
            <person name="Maekelae M.R."/>
            <person name="Malavazi I."/>
            <person name="Melin P."/>
            <person name="Meyer V."/>
            <person name="Mielnichuk N."/>
            <person name="Miskei M."/>
            <person name="Molnar A.P."/>
            <person name="Mule G."/>
            <person name="Ngan C.Y."/>
            <person name="Orejas M."/>
            <person name="Orosz E."/>
            <person name="Ouedraogo J.P."/>
            <person name="Overkamp K.M."/>
            <person name="Park H.-S."/>
            <person name="Perrone G."/>
            <person name="Piumi F."/>
            <person name="Punt P.J."/>
            <person name="Ram A.F."/>
            <person name="Ramon A."/>
            <person name="Rauscher S."/>
            <person name="Record E."/>
            <person name="Riano-Pachon D.M."/>
            <person name="Robert V."/>
            <person name="Roehrig J."/>
            <person name="Ruller R."/>
            <person name="Salamov A."/>
            <person name="Salih N.S."/>
            <person name="Samson R.A."/>
            <person name="Sandor E."/>
            <person name="Sanguinetti M."/>
            <person name="Schuetze T."/>
            <person name="Sepcic K."/>
            <person name="Shelest E."/>
            <person name="Sherlock G."/>
            <person name="Sophianopoulou V."/>
            <person name="Squina F.M."/>
            <person name="Sun H."/>
            <person name="Susca A."/>
            <person name="Todd R.B."/>
            <person name="Tsang A."/>
            <person name="Unkles S.E."/>
            <person name="van de Wiele N."/>
            <person name="van Rossen-Uffink D."/>
            <person name="Oliveira J.V."/>
            <person name="Vesth T.C."/>
            <person name="Visser J."/>
            <person name="Yu J.-H."/>
            <person name="Zhou M."/>
            <person name="Andersen M.R."/>
            <person name="Archer D.B."/>
            <person name="Baker S.E."/>
            <person name="Benoit I."/>
            <person name="Brakhage A.A."/>
            <person name="Braus G.H."/>
            <person name="Fischer R."/>
            <person name="Frisvad J.C."/>
            <person name="Goldman G.H."/>
            <person name="Houbraken J."/>
            <person name="Oakley B."/>
            <person name="Pocsi I."/>
            <person name="Scazzocchio C."/>
            <person name="Seiboth B."/>
            <person name="vanKuyk P.A."/>
            <person name="Wortman J."/>
            <person name="Dyer P.S."/>
            <person name="Grigoriev I.V."/>
        </authorList>
    </citation>
    <scope>NUCLEOTIDE SEQUENCE [LARGE SCALE GENOMIC DNA]</scope>
    <source>
        <strain evidence="5">CBS 516.65</strain>
    </source>
</reference>
<dbReference type="SMART" id="SM00248">
    <property type="entry name" value="ANK"/>
    <property type="match status" value="5"/>
</dbReference>
<feature type="repeat" description="ANK" evidence="3">
    <location>
        <begin position="121"/>
        <end position="153"/>
    </location>
</feature>
<accession>A0A1L9VJI3</accession>